<evidence type="ECO:0000313" key="5">
    <source>
        <dbReference type="Ensembl" id="ENSPREP00000006632.1"/>
    </source>
</evidence>
<feature type="domain" description="Lipoxygenase" evidence="4">
    <location>
        <begin position="1"/>
        <end position="133"/>
    </location>
</feature>
<keyword evidence="1" id="KW-0479">Metal-binding</keyword>
<dbReference type="Pfam" id="PF00305">
    <property type="entry name" value="Lipoxygenase"/>
    <property type="match status" value="1"/>
</dbReference>
<proteinExistence type="predicted"/>
<keyword evidence="6" id="KW-1185">Reference proteome</keyword>
<dbReference type="GeneTree" id="ENSGT00940000156796"/>
<name>A0A3P9NAS8_POERE</name>
<sequence length="133" mass="14763">MVIFTGSAQHAAVNSGQFDFGSWMPNTPVSLQLPPPTKKGEATEETMLKTLPDVNTTVRGMATMWLLSRQSSDFAPLGQYPEDHFSEETPRQMIANFQKELAALSAAIKERNKTLEVPYTYLDPEEVENSVAI</sequence>
<dbReference type="AlphaFoldDB" id="A0A3P9NAS8"/>
<dbReference type="Ensembl" id="ENSPRET00000006879.1">
    <property type="protein sequence ID" value="ENSPREP00000006790.1"/>
    <property type="gene ID" value="ENSPREG00000004690.1"/>
</dbReference>
<keyword evidence="3" id="KW-0560">Oxidoreductase</keyword>
<dbReference type="Bgee" id="ENSPREG00000004593">
    <property type="expression patterns" value="Expressed in caudal fin"/>
</dbReference>
<dbReference type="OMA" id="KRECTEQ"/>
<organism evidence="5 6">
    <name type="scientific">Poecilia reticulata</name>
    <name type="common">Guppy</name>
    <name type="synonym">Acanthophacelus reticulatus</name>
    <dbReference type="NCBI Taxonomy" id="8081"/>
    <lineage>
        <taxon>Eukaryota</taxon>
        <taxon>Metazoa</taxon>
        <taxon>Chordata</taxon>
        <taxon>Craniata</taxon>
        <taxon>Vertebrata</taxon>
        <taxon>Euteleostomi</taxon>
        <taxon>Actinopterygii</taxon>
        <taxon>Neopterygii</taxon>
        <taxon>Teleostei</taxon>
        <taxon>Neoteleostei</taxon>
        <taxon>Acanthomorphata</taxon>
        <taxon>Ovalentaria</taxon>
        <taxon>Atherinomorphae</taxon>
        <taxon>Cyprinodontiformes</taxon>
        <taxon>Poeciliidae</taxon>
        <taxon>Poeciliinae</taxon>
        <taxon>Poecilia</taxon>
    </lineage>
</organism>
<dbReference type="GO" id="GO:0016702">
    <property type="term" value="F:oxidoreductase activity, acting on single donors with incorporation of molecular oxygen, incorporation of two atoms of oxygen"/>
    <property type="evidence" value="ECO:0007669"/>
    <property type="project" value="InterPro"/>
</dbReference>
<evidence type="ECO:0000256" key="3">
    <source>
        <dbReference type="ARBA" id="ARBA00023002"/>
    </source>
</evidence>
<dbReference type="SUPFAM" id="SSF48484">
    <property type="entry name" value="Lipoxigenase"/>
    <property type="match status" value="1"/>
</dbReference>
<evidence type="ECO:0000259" key="4">
    <source>
        <dbReference type="PROSITE" id="PS51393"/>
    </source>
</evidence>
<protein>
    <recommendedName>
        <fullName evidence="4">Lipoxygenase domain-containing protein</fullName>
    </recommendedName>
</protein>
<evidence type="ECO:0000313" key="6">
    <source>
        <dbReference type="Proteomes" id="UP000242638"/>
    </source>
</evidence>
<dbReference type="STRING" id="8081.ENSPREP00000006632"/>
<dbReference type="GO" id="GO:0034440">
    <property type="term" value="P:lipid oxidation"/>
    <property type="evidence" value="ECO:0007669"/>
    <property type="project" value="InterPro"/>
</dbReference>
<dbReference type="PROSITE" id="PS51393">
    <property type="entry name" value="LIPOXYGENASE_3"/>
    <property type="match status" value="1"/>
</dbReference>
<keyword evidence="2" id="KW-0223">Dioxygenase</keyword>
<dbReference type="InterPro" id="IPR013819">
    <property type="entry name" value="LipOase_C"/>
</dbReference>
<evidence type="ECO:0000256" key="1">
    <source>
        <dbReference type="ARBA" id="ARBA00022723"/>
    </source>
</evidence>
<dbReference type="Proteomes" id="UP000242638">
    <property type="component" value="Unassembled WGS sequence"/>
</dbReference>
<dbReference type="Gene3D" id="1.20.245.10">
    <property type="entry name" value="Lipoxygenase-1, Domain 5"/>
    <property type="match status" value="1"/>
</dbReference>
<dbReference type="Ensembl" id="ENSPRET00000006719.1">
    <property type="protein sequence ID" value="ENSPREP00000006632.1"/>
    <property type="gene ID" value="ENSPREG00000004593.1"/>
</dbReference>
<reference evidence="5" key="2">
    <citation type="submission" date="2025-05" db="UniProtKB">
        <authorList>
            <consortium name="Ensembl"/>
        </authorList>
    </citation>
    <scope>IDENTIFICATION</scope>
    <source>
        <strain evidence="5">Guanapo</strain>
    </source>
</reference>
<reference evidence="6" key="1">
    <citation type="submission" date="2013-11" db="EMBL/GenBank/DDBJ databases">
        <title>The genomic landscape of the Guanapo guppy.</title>
        <authorList>
            <person name="Kuenstner A."/>
            <person name="Dreyer C."/>
        </authorList>
    </citation>
    <scope>NUCLEOTIDE SEQUENCE</scope>
    <source>
        <strain evidence="6">Guanapo</strain>
    </source>
</reference>
<dbReference type="GO" id="GO:0046872">
    <property type="term" value="F:metal ion binding"/>
    <property type="evidence" value="ECO:0007669"/>
    <property type="project" value="UniProtKB-KW"/>
</dbReference>
<dbReference type="InterPro" id="IPR036226">
    <property type="entry name" value="LipOase_C_sf"/>
</dbReference>
<dbReference type="InterPro" id="IPR000907">
    <property type="entry name" value="LipOase"/>
</dbReference>
<evidence type="ECO:0000256" key="2">
    <source>
        <dbReference type="ARBA" id="ARBA00022964"/>
    </source>
</evidence>
<dbReference type="PANTHER" id="PTHR11771">
    <property type="entry name" value="LIPOXYGENASE"/>
    <property type="match status" value="1"/>
</dbReference>
<accession>A0A3P9NAS8</accession>